<evidence type="ECO:0000256" key="2">
    <source>
        <dbReference type="ARBA" id="ARBA00022801"/>
    </source>
</evidence>
<sequence length="517" mass="58982">MALMNLILITIDSLNKHFLNAYGGQPGMDVRTPNLDRFAAKSAVFHRHYSGSLPCMPARRELYTGTQEFLWRSWGPVEPYDMPIARAAGEQGYVTQFISDQFHFFLGYSHGYYDDYHGFELIRGHELDPWRTAPLSEQDETFLQKIKYRQNSPKPFDRAMYARNVKNFKEEADFFAPRVFASAEKWLEDNHSHEKFMLVIDSFDVHEPFHNPDSTAGMYTDEDIRDPDLPVWAHSGRTDEGHGSLSERQIAFIRSQYAAKITLVDKWLGKVFDKLDEHGLWDDTMVIVTSDHGHYLGERDLIGKPAYNNYNVLANIPLMIWHPQGAHNGSGVSALTSTVDLYATMIDAVGGKAKPIGHSRSLMPLLTGRADHVRDWAIYGYFGRGMNVTDGRYTYHVAPDESVPLFNYSTMYMNPAAFFFPGYVPEEVESGRFLPYTEAMVWKYEVKVPPEFARFHSGGYATELYDVENDPWQMNNLLDSSPELHAQMKNLLATALSHLRAPAETFRRTGLSPSQLA</sequence>
<dbReference type="PANTHER" id="PTHR45953">
    <property type="entry name" value="IDURONATE 2-SULFATASE"/>
    <property type="match status" value="1"/>
</dbReference>
<protein>
    <submittedName>
        <fullName evidence="4">Sulfatase</fullName>
    </submittedName>
</protein>
<organism evidence="4 5">
    <name type="scientific">Paenibacillus thalictri</name>
    <dbReference type="NCBI Taxonomy" id="2527873"/>
    <lineage>
        <taxon>Bacteria</taxon>
        <taxon>Bacillati</taxon>
        <taxon>Bacillota</taxon>
        <taxon>Bacilli</taxon>
        <taxon>Bacillales</taxon>
        <taxon>Paenibacillaceae</taxon>
        <taxon>Paenibacillus</taxon>
    </lineage>
</organism>
<proteinExistence type="predicted"/>
<dbReference type="CDD" id="cd16148">
    <property type="entry name" value="sulfatase_like"/>
    <property type="match status" value="1"/>
</dbReference>
<dbReference type="InterPro" id="IPR017850">
    <property type="entry name" value="Alkaline_phosphatase_core_sf"/>
</dbReference>
<keyword evidence="5" id="KW-1185">Reference proteome</keyword>
<dbReference type="GO" id="GO:0005737">
    <property type="term" value="C:cytoplasm"/>
    <property type="evidence" value="ECO:0007669"/>
    <property type="project" value="TreeGrafter"/>
</dbReference>
<dbReference type="InterPro" id="IPR000917">
    <property type="entry name" value="Sulfatase_N"/>
</dbReference>
<evidence type="ECO:0000259" key="3">
    <source>
        <dbReference type="Pfam" id="PF00884"/>
    </source>
</evidence>
<dbReference type="Proteomes" id="UP000293142">
    <property type="component" value="Unassembled WGS sequence"/>
</dbReference>
<gene>
    <name evidence="4" type="ORF">EYB31_31220</name>
</gene>
<accession>A0A4Q9DJ09</accession>
<dbReference type="PANTHER" id="PTHR45953:SF1">
    <property type="entry name" value="IDURONATE 2-SULFATASE"/>
    <property type="match status" value="1"/>
</dbReference>
<dbReference type="GO" id="GO:0004423">
    <property type="term" value="F:iduronate-2-sulfatase activity"/>
    <property type="evidence" value="ECO:0007669"/>
    <property type="project" value="TreeGrafter"/>
</dbReference>
<reference evidence="4 5" key="1">
    <citation type="submission" date="2019-02" db="EMBL/GenBank/DDBJ databases">
        <title>Paenibacillus sp. nov., isolated from surface-sterilized tissue of Thalictrum simplex L.</title>
        <authorList>
            <person name="Tuo L."/>
        </authorList>
    </citation>
    <scope>NUCLEOTIDE SEQUENCE [LARGE SCALE GENOMIC DNA]</scope>
    <source>
        <strain evidence="4 5">N2SHLJ1</strain>
    </source>
</reference>
<dbReference type="GO" id="GO:0046872">
    <property type="term" value="F:metal ion binding"/>
    <property type="evidence" value="ECO:0007669"/>
    <property type="project" value="UniProtKB-KW"/>
</dbReference>
<dbReference type="Gene3D" id="3.40.720.10">
    <property type="entry name" value="Alkaline Phosphatase, subunit A"/>
    <property type="match status" value="1"/>
</dbReference>
<evidence type="ECO:0000313" key="5">
    <source>
        <dbReference type="Proteomes" id="UP000293142"/>
    </source>
</evidence>
<evidence type="ECO:0000313" key="4">
    <source>
        <dbReference type="EMBL" id="TBL71243.1"/>
    </source>
</evidence>
<keyword evidence="1" id="KW-0479">Metal-binding</keyword>
<dbReference type="SUPFAM" id="SSF53649">
    <property type="entry name" value="Alkaline phosphatase-like"/>
    <property type="match status" value="1"/>
</dbReference>
<comment type="caution">
    <text evidence="4">The sequence shown here is derived from an EMBL/GenBank/DDBJ whole genome shotgun (WGS) entry which is preliminary data.</text>
</comment>
<keyword evidence="2" id="KW-0378">Hydrolase</keyword>
<evidence type="ECO:0000256" key="1">
    <source>
        <dbReference type="ARBA" id="ARBA00022723"/>
    </source>
</evidence>
<name>A0A4Q9DJ09_9BACL</name>
<dbReference type="Pfam" id="PF00884">
    <property type="entry name" value="Sulfatase"/>
    <property type="match status" value="1"/>
</dbReference>
<dbReference type="OrthoDB" id="9762324at2"/>
<feature type="domain" description="Sulfatase N-terminal" evidence="3">
    <location>
        <begin position="5"/>
        <end position="350"/>
    </location>
</feature>
<dbReference type="EMBL" id="SIRE01000027">
    <property type="protein sequence ID" value="TBL71243.1"/>
    <property type="molecule type" value="Genomic_DNA"/>
</dbReference>
<dbReference type="Gene3D" id="3.30.1120.10">
    <property type="match status" value="1"/>
</dbReference>
<dbReference type="AlphaFoldDB" id="A0A4Q9DJ09"/>